<evidence type="ECO:0000313" key="4">
    <source>
        <dbReference type="EMBL" id="GAA3759846.1"/>
    </source>
</evidence>
<proteinExistence type="predicted"/>
<feature type="short sequence motif" description="GXGXXG" evidence="2">
    <location>
        <begin position="10"/>
        <end position="15"/>
    </location>
</feature>
<protein>
    <submittedName>
        <fullName evidence="4">Patatin-like phospholipase family protein</fullName>
    </submittedName>
</protein>
<keyword evidence="5" id="KW-1185">Reference proteome</keyword>
<feature type="short sequence motif" description="GXSXG" evidence="2">
    <location>
        <begin position="41"/>
        <end position="45"/>
    </location>
</feature>
<dbReference type="PROSITE" id="PS51635">
    <property type="entry name" value="PNPLA"/>
    <property type="match status" value="1"/>
</dbReference>
<organism evidence="4 5">
    <name type="scientific">Salinactinospora qingdaonensis</name>
    <dbReference type="NCBI Taxonomy" id="702744"/>
    <lineage>
        <taxon>Bacteria</taxon>
        <taxon>Bacillati</taxon>
        <taxon>Actinomycetota</taxon>
        <taxon>Actinomycetes</taxon>
        <taxon>Streptosporangiales</taxon>
        <taxon>Nocardiopsidaceae</taxon>
        <taxon>Salinactinospora</taxon>
    </lineage>
</organism>
<feature type="active site" description="Proton acceptor" evidence="2">
    <location>
        <position position="186"/>
    </location>
</feature>
<feature type="active site" description="Nucleophile" evidence="2">
    <location>
        <position position="43"/>
    </location>
</feature>
<gene>
    <name evidence="4" type="ORF">GCM10022402_42190</name>
</gene>
<evidence type="ECO:0000256" key="1">
    <source>
        <dbReference type="ARBA" id="ARBA00023098"/>
    </source>
</evidence>
<dbReference type="Pfam" id="PF01734">
    <property type="entry name" value="Patatin"/>
    <property type="match status" value="1"/>
</dbReference>
<dbReference type="RefSeq" id="WP_344975299.1">
    <property type="nucleotide sequence ID" value="NZ_BAABDD010000029.1"/>
</dbReference>
<keyword evidence="2" id="KW-0442">Lipid degradation</keyword>
<accession>A0ABP7GBB8</accession>
<name>A0ABP7GBB8_9ACTN</name>
<feature type="domain" description="PNPLA" evidence="3">
    <location>
        <begin position="6"/>
        <end position="199"/>
    </location>
</feature>
<keyword evidence="1 2" id="KW-0443">Lipid metabolism</keyword>
<feature type="short sequence motif" description="DGA/G" evidence="2">
    <location>
        <begin position="186"/>
        <end position="188"/>
    </location>
</feature>
<comment type="caution">
    <text evidence="4">The sequence shown here is derived from an EMBL/GenBank/DDBJ whole genome shotgun (WGS) entry which is preliminary data.</text>
</comment>
<dbReference type="EMBL" id="BAABDD010000029">
    <property type="protein sequence ID" value="GAA3759846.1"/>
    <property type="molecule type" value="Genomic_DNA"/>
</dbReference>
<dbReference type="SUPFAM" id="SSF52151">
    <property type="entry name" value="FabD/lysophospholipase-like"/>
    <property type="match status" value="1"/>
</dbReference>
<dbReference type="InterPro" id="IPR016035">
    <property type="entry name" value="Acyl_Trfase/lysoPLipase"/>
</dbReference>
<evidence type="ECO:0000256" key="2">
    <source>
        <dbReference type="PROSITE-ProRule" id="PRU01161"/>
    </source>
</evidence>
<evidence type="ECO:0000313" key="5">
    <source>
        <dbReference type="Proteomes" id="UP001500908"/>
    </source>
</evidence>
<keyword evidence="2" id="KW-0378">Hydrolase</keyword>
<evidence type="ECO:0000259" key="3">
    <source>
        <dbReference type="PROSITE" id="PS51635"/>
    </source>
</evidence>
<sequence>MESTALVLGGGGITGIAWEIGLLAGLREVGMDLTTAGLMVGTSAGSVVSSQLAGGLDPELLYASQIEPPVEGAESAAPLELTLQTMAEIGAQATDAQQFRAQLGARARTAPTQGTEQEHIDQFASRLAIQEWPERPLMITGVDAESGEPIAWTRDSEVPLLLAIAASCAVPLVWPPVTIDGRRYMDGGMRSPTNADLAVGADSIVVLAPSGPDTAVGVGSMTPSQEVASLGAGVRSRIIAPDSAALTAIGPNALDPARRAAAAQAGRAQATTELARELADLWPAA</sequence>
<dbReference type="Gene3D" id="3.40.1090.10">
    <property type="entry name" value="Cytosolic phospholipase A2 catalytic domain"/>
    <property type="match status" value="2"/>
</dbReference>
<dbReference type="InterPro" id="IPR002641">
    <property type="entry name" value="PNPLA_dom"/>
</dbReference>
<dbReference type="Proteomes" id="UP001500908">
    <property type="component" value="Unassembled WGS sequence"/>
</dbReference>
<reference evidence="5" key="1">
    <citation type="journal article" date="2019" name="Int. J. Syst. Evol. Microbiol.">
        <title>The Global Catalogue of Microorganisms (GCM) 10K type strain sequencing project: providing services to taxonomists for standard genome sequencing and annotation.</title>
        <authorList>
            <consortium name="The Broad Institute Genomics Platform"/>
            <consortium name="The Broad Institute Genome Sequencing Center for Infectious Disease"/>
            <person name="Wu L."/>
            <person name="Ma J."/>
        </authorList>
    </citation>
    <scope>NUCLEOTIDE SEQUENCE [LARGE SCALE GENOMIC DNA]</scope>
    <source>
        <strain evidence="5">JCM 17137</strain>
    </source>
</reference>